<name>A0A915IBG4_ROMCU</name>
<proteinExistence type="predicted"/>
<feature type="transmembrane region" description="Helical" evidence="2">
    <location>
        <begin position="74"/>
        <end position="100"/>
    </location>
</feature>
<keyword evidence="2" id="KW-0812">Transmembrane</keyword>
<evidence type="ECO:0000256" key="2">
    <source>
        <dbReference type="SAM" id="Phobius"/>
    </source>
</evidence>
<evidence type="ECO:0000313" key="4">
    <source>
        <dbReference type="WBParaSite" id="nRc.2.0.1.t10596-RA"/>
    </source>
</evidence>
<dbReference type="Gene3D" id="1.20.1070.10">
    <property type="entry name" value="Rhodopsin 7-helix transmembrane proteins"/>
    <property type="match status" value="1"/>
</dbReference>
<keyword evidence="2" id="KW-0472">Membrane</keyword>
<organism evidence="3 4">
    <name type="scientific">Romanomermis culicivorax</name>
    <name type="common">Nematode worm</name>
    <dbReference type="NCBI Taxonomy" id="13658"/>
    <lineage>
        <taxon>Eukaryota</taxon>
        <taxon>Metazoa</taxon>
        <taxon>Ecdysozoa</taxon>
        <taxon>Nematoda</taxon>
        <taxon>Enoplea</taxon>
        <taxon>Dorylaimia</taxon>
        <taxon>Mermithida</taxon>
        <taxon>Mermithoidea</taxon>
        <taxon>Mermithidae</taxon>
        <taxon>Romanomermis</taxon>
    </lineage>
</organism>
<feature type="region of interest" description="Disordered" evidence="1">
    <location>
        <begin position="1"/>
        <end position="30"/>
    </location>
</feature>
<protein>
    <submittedName>
        <fullName evidence="4">G-protein coupled receptors family 1 profile domain-containing protein</fullName>
    </submittedName>
</protein>
<dbReference type="AlphaFoldDB" id="A0A915IBG4"/>
<dbReference type="WBParaSite" id="nRc.2.0.1.t10596-RA">
    <property type="protein sequence ID" value="nRc.2.0.1.t10596-RA"/>
    <property type="gene ID" value="nRc.2.0.1.g10596"/>
</dbReference>
<accession>A0A915IBG4</accession>
<keyword evidence="2" id="KW-1133">Transmembrane helix</keyword>
<feature type="transmembrane region" description="Helical" evidence="2">
    <location>
        <begin position="120"/>
        <end position="138"/>
    </location>
</feature>
<feature type="compositionally biased region" description="Polar residues" evidence="1">
    <location>
        <begin position="19"/>
        <end position="30"/>
    </location>
</feature>
<dbReference type="Proteomes" id="UP000887565">
    <property type="component" value="Unplaced"/>
</dbReference>
<reference evidence="4" key="1">
    <citation type="submission" date="2022-11" db="UniProtKB">
        <authorList>
            <consortium name="WormBaseParasite"/>
        </authorList>
    </citation>
    <scope>IDENTIFICATION</scope>
</reference>
<keyword evidence="3" id="KW-1185">Reference proteome</keyword>
<evidence type="ECO:0000313" key="3">
    <source>
        <dbReference type="Proteomes" id="UP000887565"/>
    </source>
</evidence>
<evidence type="ECO:0000256" key="1">
    <source>
        <dbReference type="SAM" id="MobiDB-lite"/>
    </source>
</evidence>
<sequence length="151" mass="17366">MEDECPVADGGNSPRRTLRQASSVSMGSDSSCNIPLTKISIHAGSLKRVRDINSRGTRRNRRRKTSTIILRHKYILVVGSILLINILFIVPYSTIQILQLQYSKSHSSLANAYKWARQKWIFQAMIGLHSVLKPLCYFRMQEFRKWAKCNK</sequence>